<comment type="caution">
    <text evidence="8">The sequence shown here is derived from an EMBL/GenBank/DDBJ whole genome shotgun (WGS) entry which is preliminary data.</text>
</comment>
<evidence type="ECO:0000256" key="5">
    <source>
        <dbReference type="ARBA" id="ARBA00023136"/>
    </source>
</evidence>
<proteinExistence type="inferred from homology"/>
<feature type="compositionally biased region" description="Polar residues" evidence="6">
    <location>
        <begin position="42"/>
        <end position="54"/>
    </location>
</feature>
<name>A0A2J8WS84_PONAB</name>
<evidence type="ECO:0000256" key="7">
    <source>
        <dbReference type="SAM" id="Phobius"/>
    </source>
</evidence>
<dbReference type="PANTHER" id="PTHR21716:SF4">
    <property type="entry name" value="TRANSMEMBRANE PROTEIN 245"/>
    <property type="match status" value="1"/>
</dbReference>
<dbReference type="GO" id="GO:0016020">
    <property type="term" value="C:membrane"/>
    <property type="evidence" value="ECO:0007669"/>
    <property type="project" value="UniProtKB-SubCell"/>
</dbReference>
<evidence type="ECO:0000256" key="1">
    <source>
        <dbReference type="ARBA" id="ARBA00004141"/>
    </source>
</evidence>
<dbReference type="PANTHER" id="PTHR21716">
    <property type="entry name" value="TRANSMEMBRANE PROTEIN"/>
    <property type="match status" value="1"/>
</dbReference>
<organism evidence="8">
    <name type="scientific">Pongo abelii</name>
    <name type="common">Sumatran orangutan</name>
    <name type="synonym">Pongo pygmaeus abelii</name>
    <dbReference type="NCBI Taxonomy" id="9601"/>
    <lineage>
        <taxon>Eukaryota</taxon>
        <taxon>Metazoa</taxon>
        <taxon>Chordata</taxon>
        <taxon>Craniata</taxon>
        <taxon>Vertebrata</taxon>
        <taxon>Euteleostomi</taxon>
        <taxon>Mammalia</taxon>
        <taxon>Eutheria</taxon>
        <taxon>Euarchontoglires</taxon>
        <taxon>Primates</taxon>
        <taxon>Haplorrhini</taxon>
        <taxon>Catarrhini</taxon>
        <taxon>Hominidae</taxon>
        <taxon>Pongo</taxon>
    </lineage>
</organism>
<evidence type="ECO:0000256" key="3">
    <source>
        <dbReference type="ARBA" id="ARBA00022692"/>
    </source>
</evidence>
<keyword evidence="5 7" id="KW-0472">Membrane</keyword>
<feature type="region of interest" description="Disordered" evidence="6">
    <location>
        <begin position="42"/>
        <end position="89"/>
    </location>
</feature>
<comment type="similarity">
    <text evidence="2">Belongs to the autoinducer-2 exporter (AI-2E) (TC 2.A.86) family.</text>
</comment>
<feature type="region of interest" description="Disordered" evidence="6">
    <location>
        <begin position="1"/>
        <end position="20"/>
    </location>
</feature>
<sequence length="253" mass="28094">MSVGTLYEKQNGKESSGAELPGQVISMAASTLANLAISITGYESSSEDQPSTQPAEAVDRGESTPTLSTSPSPSSPSPTSPSPTLGRRRPEIGTFLRKKKTSDIYFVSLVWAIVIVQIWLNLWIVQLLPVPIAVWILKKLVIHFGVVDFLEKRYHVWWGVIESFLKERQGALAPWPIVGLGKFLLKVDSKMIIWLEKMLDKIISIFIIFLLVIGTLLLALLLTAKVHQESVHMIEVTSNLINETLANHPEWAK</sequence>
<accession>A0A2J8WS84</accession>
<evidence type="ECO:0000256" key="2">
    <source>
        <dbReference type="ARBA" id="ARBA00009773"/>
    </source>
</evidence>
<protein>
    <submittedName>
        <fullName evidence="8">TMEM245 isoform 2</fullName>
    </submittedName>
</protein>
<evidence type="ECO:0000256" key="4">
    <source>
        <dbReference type="ARBA" id="ARBA00022989"/>
    </source>
</evidence>
<keyword evidence="4 7" id="KW-1133">Transmembrane helix</keyword>
<keyword evidence="3 7" id="KW-0812">Transmembrane</keyword>
<feature type="transmembrane region" description="Helical" evidence="7">
    <location>
        <begin position="202"/>
        <end position="224"/>
    </location>
</feature>
<reference evidence="8" key="1">
    <citation type="submission" date="2017-12" db="EMBL/GenBank/DDBJ databases">
        <title>High-resolution comparative analysis of great ape genomes.</title>
        <authorList>
            <person name="Pollen A."/>
            <person name="Hastie A."/>
            <person name="Hormozdiari F."/>
            <person name="Dougherty M."/>
            <person name="Liu R."/>
            <person name="Chaisson M."/>
            <person name="Hoppe E."/>
            <person name="Hill C."/>
            <person name="Pang A."/>
            <person name="Hillier L."/>
            <person name="Baker C."/>
            <person name="Armstrong J."/>
            <person name="Shendure J."/>
            <person name="Paten B."/>
            <person name="Wilson R."/>
            <person name="Chao H."/>
            <person name="Schneider V."/>
            <person name="Ventura M."/>
            <person name="Kronenberg Z."/>
            <person name="Murali S."/>
            <person name="Gordon D."/>
            <person name="Cantsilieris S."/>
            <person name="Munson K."/>
            <person name="Nelson B."/>
            <person name="Raja A."/>
            <person name="Underwood J."/>
            <person name="Diekhans M."/>
            <person name="Fiddes I."/>
            <person name="Haussler D."/>
            <person name="Eichler E."/>
        </authorList>
    </citation>
    <scope>NUCLEOTIDE SEQUENCE [LARGE SCALE GENOMIC DNA]</scope>
    <source>
        <strain evidence="8">Susie</strain>
    </source>
</reference>
<dbReference type="EMBL" id="NDHI03003380">
    <property type="protein sequence ID" value="PNJ72595.1"/>
    <property type="molecule type" value="Genomic_DNA"/>
</dbReference>
<dbReference type="AlphaFoldDB" id="A0A2J8WS84"/>
<dbReference type="InterPro" id="IPR002549">
    <property type="entry name" value="AI-2E-like"/>
</dbReference>
<comment type="subcellular location">
    <subcellularLocation>
        <location evidence="1">Membrane</location>
        <topology evidence="1">Multi-pass membrane protein</topology>
    </subcellularLocation>
</comment>
<gene>
    <name evidence="8" type="ORF">CR201_G0008080</name>
</gene>
<evidence type="ECO:0000256" key="6">
    <source>
        <dbReference type="SAM" id="MobiDB-lite"/>
    </source>
</evidence>
<feature type="transmembrane region" description="Helical" evidence="7">
    <location>
        <begin position="104"/>
        <end position="125"/>
    </location>
</feature>
<evidence type="ECO:0000313" key="8">
    <source>
        <dbReference type="EMBL" id="PNJ72595.1"/>
    </source>
</evidence>
<feature type="compositionally biased region" description="Low complexity" evidence="6">
    <location>
        <begin position="63"/>
        <end position="72"/>
    </location>
</feature>